<dbReference type="Proteomes" id="UP000268059">
    <property type="component" value="Chromosome"/>
</dbReference>
<dbReference type="OrthoDB" id="442799at2"/>
<keyword evidence="8" id="KW-1185">Reference proteome</keyword>
<feature type="domain" description="Cas12f1-like TNB" evidence="6">
    <location>
        <begin position="350"/>
        <end position="428"/>
    </location>
</feature>
<dbReference type="NCBIfam" id="TIGR01766">
    <property type="entry name" value="IS200/IS605 family accessory protein TnpB-like domain"/>
    <property type="match status" value="1"/>
</dbReference>
<evidence type="ECO:0000313" key="8">
    <source>
        <dbReference type="Proteomes" id="UP000268059"/>
    </source>
</evidence>
<evidence type="ECO:0000256" key="2">
    <source>
        <dbReference type="ARBA" id="ARBA00022578"/>
    </source>
</evidence>
<proteinExistence type="inferred from homology"/>
<accession>A0A3G9J5T7</accession>
<name>A0A3G9J5T7_9FIRM</name>
<dbReference type="Pfam" id="PF07282">
    <property type="entry name" value="Cas12f1-like_TNB"/>
    <property type="match status" value="1"/>
</dbReference>
<keyword evidence="3" id="KW-0238">DNA-binding</keyword>
<organism evidence="7 8">
    <name type="scientific">Intestinibaculum porci</name>
    <dbReference type="NCBI Taxonomy" id="2487118"/>
    <lineage>
        <taxon>Bacteria</taxon>
        <taxon>Bacillati</taxon>
        <taxon>Bacillota</taxon>
        <taxon>Erysipelotrichia</taxon>
        <taxon>Erysipelotrichales</taxon>
        <taxon>Erysipelotrichaceae</taxon>
        <taxon>Intestinibaculum</taxon>
    </lineage>
</organism>
<dbReference type="InParanoid" id="A0A3G9J5T7"/>
<evidence type="ECO:0000256" key="1">
    <source>
        <dbReference type="ARBA" id="ARBA00008761"/>
    </source>
</evidence>
<evidence type="ECO:0000256" key="4">
    <source>
        <dbReference type="ARBA" id="ARBA00023172"/>
    </source>
</evidence>
<dbReference type="GO" id="GO:0032196">
    <property type="term" value="P:transposition"/>
    <property type="evidence" value="ECO:0007669"/>
    <property type="project" value="UniProtKB-KW"/>
</dbReference>
<protein>
    <submittedName>
        <fullName evidence="7">Uncharacterized protein</fullName>
    </submittedName>
</protein>
<evidence type="ECO:0000259" key="5">
    <source>
        <dbReference type="Pfam" id="PF01385"/>
    </source>
</evidence>
<dbReference type="NCBIfam" id="NF040570">
    <property type="entry name" value="guided_TnpB"/>
    <property type="match status" value="1"/>
</dbReference>
<reference evidence="7 8" key="1">
    <citation type="submission" date="2018-11" db="EMBL/GenBank/DDBJ databases">
        <title>Novel Erysipelotrichaceae bacterium isolated from small intestine of a swine.</title>
        <authorList>
            <person name="Kim J.S."/>
            <person name="Choe H."/>
            <person name="Lee Y.R."/>
            <person name="Kim K.M."/>
            <person name="Park D.S."/>
        </authorList>
    </citation>
    <scope>NUCLEOTIDE SEQUENCE [LARGE SCALE GENOMIC DNA]</scope>
    <source>
        <strain evidence="7 8">SG0102</strain>
    </source>
</reference>
<sequence>METVVQYLVKPGHYNTLCQYAAKNAKLAKNLYNAALFRIRQTFTGWNKTSQSANEQEVFAELASTEAAYPSLVIRRRLSYRALDKIMRVNKNSDFFAGLPMQTAQAVLKQATSDFENWLRALSDYRKHPDKYTGRPKMPKYKTSEHASFTVTNQDAVIYPAYDSDGNQIPDCIRLKLPGLNEKDHPVFHGFRADGRLKQVTVKPYCGYYIFSLVIESPDVPVRTDLPNMAGLDFGTDNIAALACTDGSSAVFKGGAVLSENRWFAKKKADAVSDITKGHKHMHAESAHLDRLSLRHSFRNGNFMHQCSRRIIDWCLEHSVGVLVIGRNKRWKQNSDMGKRNNQKFVSVPHYQLLQLIEFKAMKAGIQVIEQEESFTSRADISASDFMPVYGRDKGTSCVFSGRRVKRGLYRTHTGYLINADCNGAANILRKAMPDAWKDILDFRFLGFPESFSYKRIIGAVR</sequence>
<evidence type="ECO:0000256" key="3">
    <source>
        <dbReference type="ARBA" id="ARBA00023125"/>
    </source>
</evidence>
<dbReference type="Pfam" id="PF01385">
    <property type="entry name" value="OrfB_IS605"/>
    <property type="match status" value="1"/>
</dbReference>
<dbReference type="RefSeq" id="WP_125118888.1">
    <property type="nucleotide sequence ID" value="NZ_AP019309.1"/>
</dbReference>
<dbReference type="GO" id="GO:0003677">
    <property type="term" value="F:DNA binding"/>
    <property type="evidence" value="ECO:0007669"/>
    <property type="project" value="UniProtKB-KW"/>
</dbReference>
<keyword evidence="4" id="KW-0233">DNA recombination</keyword>
<keyword evidence="2" id="KW-0815">Transposition</keyword>
<comment type="similarity">
    <text evidence="1">In the C-terminal section; belongs to the transposase 35 family.</text>
</comment>
<feature type="domain" description="Probable transposase IS891/IS1136/IS1341" evidence="5">
    <location>
        <begin position="214"/>
        <end position="331"/>
    </location>
</feature>
<dbReference type="KEGG" id="ebm:SG0102_09060"/>
<evidence type="ECO:0000259" key="6">
    <source>
        <dbReference type="Pfam" id="PF07282"/>
    </source>
</evidence>
<gene>
    <name evidence="7" type="ORF">SG0102_09060</name>
</gene>
<dbReference type="GO" id="GO:0006310">
    <property type="term" value="P:DNA recombination"/>
    <property type="evidence" value="ECO:0007669"/>
    <property type="project" value="UniProtKB-KW"/>
</dbReference>
<dbReference type="InterPro" id="IPR010095">
    <property type="entry name" value="Cas12f1-like_TNB"/>
</dbReference>
<dbReference type="AlphaFoldDB" id="A0A3G9J5T7"/>
<dbReference type="InterPro" id="IPR001959">
    <property type="entry name" value="Transposase"/>
</dbReference>
<evidence type="ECO:0000313" key="7">
    <source>
        <dbReference type="EMBL" id="BBH25972.1"/>
    </source>
</evidence>
<dbReference type="EMBL" id="AP019309">
    <property type="protein sequence ID" value="BBH25972.1"/>
    <property type="molecule type" value="Genomic_DNA"/>
</dbReference>